<gene>
    <name evidence="6" type="ORF">HINF_LOCUS16173</name>
    <name evidence="7" type="ORF">HINF_LOCUS73577</name>
</gene>
<evidence type="ECO:0000256" key="3">
    <source>
        <dbReference type="ARBA" id="ARBA00022989"/>
    </source>
</evidence>
<feature type="transmembrane region" description="Helical" evidence="5">
    <location>
        <begin position="32"/>
        <end position="51"/>
    </location>
</feature>
<feature type="transmembrane region" description="Helical" evidence="5">
    <location>
        <begin position="63"/>
        <end position="83"/>
    </location>
</feature>
<proteinExistence type="predicted"/>
<dbReference type="Pfam" id="PF04193">
    <property type="entry name" value="PQ-loop"/>
    <property type="match status" value="1"/>
</dbReference>
<keyword evidence="8" id="KW-1185">Reference proteome</keyword>
<dbReference type="InterPro" id="IPR051415">
    <property type="entry name" value="LAAT-1"/>
</dbReference>
<protein>
    <submittedName>
        <fullName evidence="6">PQ loop repeat-containing protein</fullName>
    </submittedName>
    <submittedName>
        <fullName evidence="7">PQ_loop repeat-containing protein</fullName>
    </submittedName>
</protein>
<comment type="caution">
    <text evidence="6">The sequence shown here is derived from an EMBL/GenBank/DDBJ whole genome shotgun (WGS) entry which is preliminary data.</text>
</comment>
<reference evidence="7 8" key="2">
    <citation type="submission" date="2024-07" db="EMBL/GenBank/DDBJ databases">
        <authorList>
            <person name="Akdeniz Z."/>
        </authorList>
    </citation>
    <scope>NUCLEOTIDE SEQUENCE [LARGE SCALE GENOMIC DNA]</scope>
</reference>
<feature type="transmembrane region" description="Helical" evidence="5">
    <location>
        <begin position="204"/>
        <end position="227"/>
    </location>
</feature>
<evidence type="ECO:0000313" key="7">
    <source>
        <dbReference type="EMBL" id="CAL6106095.1"/>
    </source>
</evidence>
<name>A0AA86U2B5_9EUKA</name>
<keyword evidence="4 5" id="KW-0472">Membrane</keyword>
<feature type="transmembrane region" description="Helical" evidence="5">
    <location>
        <begin position="141"/>
        <end position="166"/>
    </location>
</feature>
<accession>A0AA86U2B5</accession>
<evidence type="ECO:0000313" key="6">
    <source>
        <dbReference type="EMBL" id="CAI9928528.1"/>
    </source>
</evidence>
<feature type="transmembrane region" description="Helical" evidence="5">
    <location>
        <begin position="233"/>
        <end position="256"/>
    </location>
</feature>
<dbReference type="Proteomes" id="UP001642409">
    <property type="component" value="Unassembled WGS sequence"/>
</dbReference>
<dbReference type="GO" id="GO:0016020">
    <property type="term" value="C:membrane"/>
    <property type="evidence" value="ECO:0007669"/>
    <property type="project" value="UniProtKB-SubCell"/>
</dbReference>
<dbReference type="EMBL" id="CATOUU010000406">
    <property type="protein sequence ID" value="CAI9928528.1"/>
    <property type="molecule type" value="Genomic_DNA"/>
</dbReference>
<feature type="transmembrane region" description="Helical" evidence="5">
    <location>
        <begin position="172"/>
        <end position="192"/>
    </location>
</feature>
<dbReference type="AlphaFoldDB" id="A0AA86U2B5"/>
<evidence type="ECO:0000256" key="5">
    <source>
        <dbReference type="SAM" id="Phobius"/>
    </source>
</evidence>
<dbReference type="PANTHER" id="PTHR16201:SF11">
    <property type="entry name" value="PQ-LOOP REPEAT-CONTAINING PROTEIN"/>
    <property type="match status" value="1"/>
</dbReference>
<evidence type="ECO:0000256" key="4">
    <source>
        <dbReference type="ARBA" id="ARBA00023136"/>
    </source>
</evidence>
<dbReference type="PANTHER" id="PTHR16201">
    <property type="entry name" value="SEVEN TRANSMEMBRANE PROTEIN 1-RELATED"/>
    <property type="match status" value="1"/>
</dbReference>
<feature type="transmembrane region" description="Helical" evidence="5">
    <location>
        <begin position="103"/>
        <end position="120"/>
    </location>
</feature>
<dbReference type="InterPro" id="IPR006603">
    <property type="entry name" value="PQ-loop_rpt"/>
</dbReference>
<comment type="subcellular location">
    <subcellularLocation>
        <location evidence="1">Membrane</location>
        <topology evidence="1">Multi-pass membrane protein</topology>
    </subcellularLocation>
</comment>
<organism evidence="6">
    <name type="scientific">Hexamita inflata</name>
    <dbReference type="NCBI Taxonomy" id="28002"/>
    <lineage>
        <taxon>Eukaryota</taxon>
        <taxon>Metamonada</taxon>
        <taxon>Diplomonadida</taxon>
        <taxon>Hexamitidae</taxon>
        <taxon>Hexamitinae</taxon>
        <taxon>Hexamita</taxon>
    </lineage>
</organism>
<keyword evidence="3 5" id="KW-1133">Transmembrane helix</keyword>
<dbReference type="EMBL" id="CAXDID020000605">
    <property type="protein sequence ID" value="CAL6106095.1"/>
    <property type="molecule type" value="Genomic_DNA"/>
</dbReference>
<reference evidence="6" key="1">
    <citation type="submission" date="2023-06" db="EMBL/GenBank/DDBJ databases">
        <authorList>
            <person name="Kurt Z."/>
        </authorList>
    </citation>
    <scope>NUCLEOTIDE SEQUENCE</scope>
</reference>
<evidence type="ECO:0000256" key="2">
    <source>
        <dbReference type="ARBA" id="ARBA00022692"/>
    </source>
</evidence>
<evidence type="ECO:0000256" key="1">
    <source>
        <dbReference type="ARBA" id="ARBA00004141"/>
    </source>
</evidence>
<dbReference type="Gene3D" id="1.20.1280.290">
    <property type="match status" value="1"/>
</dbReference>
<keyword evidence="2 5" id="KW-0812">Transmembrane</keyword>
<sequence>MRKDPCCHKIGTCQTNPFDYTGHLDTVDTTTIVVGFAILVGTIVSIIPMNLKLLTTKKVEGIAFTMLILVMYNQWSTIVNYIMAEFSKIMACTNSGKKCWSNMISLYQAIAQFIFYFLLINQYLYYEVKEKGRTKAVKLHLLSYAGFLCFLVMTIPSFLVPGIYFGSCNKTYTAFALVFAVISAVSDCIAWIPQIHQTYKLKAVGSFSIIAMLIQTPGCLITLIVTIMSGNPWFTWITWIISFILQFTLSYLLVLYDCRAKKQAKLDKLAQTKSESVLVQDVSEPNREVVVGELNVSTPYNESESSVTVPQEVVIAVETQIQ</sequence>
<evidence type="ECO:0000313" key="8">
    <source>
        <dbReference type="Proteomes" id="UP001642409"/>
    </source>
</evidence>